<name>A0A380NLF4_9FIRM</name>
<evidence type="ECO:0000313" key="2">
    <source>
        <dbReference type="Proteomes" id="UP000255367"/>
    </source>
</evidence>
<reference evidence="1 2" key="1">
    <citation type="submission" date="2018-06" db="EMBL/GenBank/DDBJ databases">
        <authorList>
            <consortium name="Pathogen Informatics"/>
            <person name="Doyle S."/>
        </authorList>
    </citation>
    <scope>NUCLEOTIDE SEQUENCE [LARGE SCALE GENOMIC DNA]</scope>
    <source>
        <strain evidence="1 2">NCTC12020</strain>
    </source>
</reference>
<dbReference type="Proteomes" id="UP000255367">
    <property type="component" value="Unassembled WGS sequence"/>
</dbReference>
<dbReference type="AlphaFoldDB" id="A0A380NLF4"/>
<dbReference type="RefSeq" id="WP_115310238.1">
    <property type="nucleotide sequence ID" value="NZ_UHIO01000001.1"/>
</dbReference>
<dbReference type="EMBL" id="UHIO01000001">
    <property type="protein sequence ID" value="SUP43079.1"/>
    <property type="molecule type" value="Genomic_DNA"/>
</dbReference>
<accession>A0A380NLF4</accession>
<sequence length="716" mass="81807">MCKENIELNISKEHHIVVTFMSALNTSSLSDEYKTVCEKAFNKEDLNNLRVYNITQYEKLGPTKTTNESCLKYLLQGYSNFKGEGVKIPVEKVFLFASDTARKKVRIVNKKNKNLDEISEYNLMIEEVNTLDVLKRQLQDCMDKKTIEKMFSEDSILECPDVITDVSYLISNVIQMAGRISSYVANVCDDDSDVYLHADITGGPRDAVMTILAIVRLAQYSTPNLKIGQILYGNLNKTETGRIGHVYDAKRIYDLFDIIAGAEEFSRFGSVKTLKDVFWAQGGSIDVETKKNAIGNLVASMDQFADAVQISRRSQFEQSIQQLNRTLQEFDRVKAKFDETYKIYINKSNPIDLTETERHSLNAKANYDLVGLLTGRLKQSYATIVNKEKIDVCDIISWCLDRRYIQQALSLYVECIPDYLVENGIIIVNKHTSVKKEAPSETRDTDKKVKTINKSSNIYTLLTEFDENEEENNRIQSKCDKASSLILGVWKELLMEFSNQDESTTIKEKSSRQKGQYNSSSVEKAFKNQRVDVQCFVANFKAQLEDREIYIHDDGGLIKFFCASYEEPKNALQYKTLLSDTASSALEKQVSSSINGPGYKLRKSMFDLVIQNCNQDVLVKFLDYSVIASELILYKKCKRIYDLFLAEKIAVPAELAKDDLYRIMNDYYTLKPYRNAMAHAHDNTKDLEEDITSDDLIRLITGSIEKIQQVKAKIHK</sequence>
<keyword evidence="2" id="KW-1185">Reference proteome</keyword>
<proteinExistence type="predicted"/>
<evidence type="ECO:0008006" key="3">
    <source>
        <dbReference type="Google" id="ProtNLM"/>
    </source>
</evidence>
<dbReference type="OrthoDB" id="1631701at2"/>
<evidence type="ECO:0000313" key="1">
    <source>
        <dbReference type="EMBL" id="SUP43079.1"/>
    </source>
</evidence>
<protein>
    <recommendedName>
        <fullName evidence="3">CRISPR-associated (Cas) DxTHG family</fullName>
    </recommendedName>
</protein>
<organism evidence="1 2">
    <name type="scientific">Veillonella criceti</name>
    <dbReference type="NCBI Taxonomy" id="103891"/>
    <lineage>
        <taxon>Bacteria</taxon>
        <taxon>Bacillati</taxon>
        <taxon>Bacillota</taxon>
        <taxon>Negativicutes</taxon>
        <taxon>Veillonellales</taxon>
        <taxon>Veillonellaceae</taxon>
        <taxon>Veillonella</taxon>
    </lineage>
</organism>
<gene>
    <name evidence="1" type="ORF">NCTC12020_01054</name>
</gene>